<protein>
    <submittedName>
        <fullName evidence="8">Disease resistance protein RPM1</fullName>
    </submittedName>
</protein>
<dbReference type="CDD" id="cd14798">
    <property type="entry name" value="RX-CC_like"/>
    <property type="match status" value="1"/>
</dbReference>
<dbReference type="Gene3D" id="3.80.10.10">
    <property type="entry name" value="Ribonuclease Inhibitor"/>
    <property type="match status" value="1"/>
</dbReference>
<evidence type="ECO:0000259" key="7">
    <source>
        <dbReference type="Pfam" id="PF23598"/>
    </source>
</evidence>
<feature type="domain" description="Disease resistance protein winged helix" evidence="6">
    <location>
        <begin position="414"/>
        <end position="485"/>
    </location>
</feature>
<dbReference type="STRING" id="3821.A0A151QNV8"/>
<gene>
    <name evidence="8" type="ORF">KK1_047445</name>
</gene>
<dbReference type="InterPro" id="IPR044974">
    <property type="entry name" value="Disease_R_plants"/>
</dbReference>
<dbReference type="Gene3D" id="1.10.8.430">
    <property type="entry name" value="Helical domain of apoptotic protease-activating factors"/>
    <property type="match status" value="1"/>
</dbReference>
<evidence type="ECO:0000313" key="8">
    <source>
        <dbReference type="EMBL" id="KYP31981.1"/>
    </source>
</evidence>
<dbReference type="Pfam" id="PF23559">
    <property type="entry name" value="WHD_DRP"/>
    <property type="match status" value="1"/>
</dbReference>
<dbReference type="Gene3D" id="1.20.5.4130">
    <property type="match status" value="1"/>
</dbReference>
<dbReference type="OMA" id="WCTGVSI"/>
<dbReference type="Gene3D" id="1.10.10.10">
    <property type="entry name" value="Winged helix-like DNA-binding domain superfamily/Winged helix DNA-binding domain"/>
    <property type="match status" value="1"/>
</dbReference>
<evidence type="ECO:0000256" key="3">
    <source>
        <dbReference type="ARBA" id="ARBA00022821"/>
    </source>
</evidence>
<evidence type="ECO:0000259" key="5">
    <source>
        <dbReference type="Pfam" id="PF18052"/>
    </source>
</evidence>
<dbReference type="InterPro" id="IPR042197">
    <property type="entry name" value="Apaf_helical"/>
</dbReference>
<dbReference type="Proteomes" id="UP000075243">
    <property type="component" value="Unassembled WGS sequence"/>
</dbReference>
<evidence type="ECO:0000313" key="9">
    <source>
        <dbReference type="Proteomes" id="UP000075243"/>
    </source>
</evidence>
<dbReference type="GO" id="GO:0098542">
    <property type="term" value="P:defense response to other organism"/>
    <property type="evidence" value="ECO:0007669"/>
    <property type="project" value="TreeGrafter"/>
</dbReference>
<dbReference type="PRINTS" id="PR00364">
    <property type="entry name" value="DISEASERSIST"/>
</dbReference>
<dbReference type="EMBL" id="KQ485524">
    <property type="protein sequence ID" value="KYP31981.1"/>
    <property type="molecule type" value="Genomic_DNA"/>
</dbReference>
<dbReference type="Pfam" id="PF23598">
    <property type="entry name" value="LRR_14"/>
    <property type="match status" value="1"/>
</dbReference>
<organism evidence="8 9">
    <name type="scientific">Cajanus cajan</name>
    <name type="common">Pigeon pea</name>
    <name type="synonym">Cajanus indicus</name>
    <dbReference type="NCBI Taxonomy" id="3821"/>
    <lineage>
        <taxon>Eukaryota</taxon>
        <taxon>Viridiplantae</taxon>
        <taxon>Streptophyta</taxon>
        <taxon>Embryophyta</taxon>
        <taxon>Tracheophyta</taxon>
        <taxon>Spermatophyta</taxon>
        <taxon>Magnoliopsida</taxon>
        <taxon>eudicotyledons</taxon>
        <taxon>Gunneridae</taxon>
        <taxon>Pentapetalae</taxon>
        <taxon>rosids</taxon>
        <taxon>fabids</taxon>
        <taxon>Fabales</taxon>
        <taxon>Fabaceae</taxon>
        <taxon>Papilionoideae</taxon>
        <taxon>50 kb inversion clade</taxon>
        <taxon>NPAAA clade</taxon>
        <taxon>indigoferoid/millettioid clade</taxon>
        <taxon>Phaseoleae</taxon>
        <taxon>Cajanus</taxon>
    </lineage>
</organism>
<dbReference type="SUPFAM" id="SSF52540">
    <property type="entry name" value="P-loop containing nucleoside triphosphate hydrolases"/>
    <property type="match status" value="1"/>
</dbReference>
<dbReference type="InterPro" id="IPR058922">
    <property type="entry name" value="WHD_DRP"/>
</dbReference>
<dbReference type="Pfam" id="PF00931">
    <property type="entry name" value="NB-ARC"/>
    <property type="match status" value="1"/>
</dbReference>
<dbReference type="InterPro" id="IPR055414">
    <property type="entry name" value="LRR_R13L4/SHOC2-like"/>
</dbReference>
<feature type="domain" description="Disease resistance N-terminal" evidence="5">
    <location>
        <begin position="2"/>
        <end position="71"/>
    </location>
</feature>
<dbReference type="InterPro" id="IPR038005">
    <property type="entry name" value="RX-like_CC"/>
</dbReference>
<name>A0A151QNV8_CAJCA</name>
<dbReference type="FunFam" id="3.40.50.300:FF:001091">
    <property type="entry name" value="Probable disease resistance protein At1g61300"/>
    <property type="match status" value="1"/>
</dbReference>
<dbReference type="Gramene" id="C.cajan_44352.t">
    <property type="protein sequence ID" value="C.cajan_44352.t.cds1"/>
    <property type="gene ID" value="C.cajan_44352"/>
</dbReference>
<accession>A0A151QNV8</accession>
<dbReference type="GO" id="GO:0043531">
    <property type="term" value="F:ADP binding"/>
    <property type="evidence" value="ECO:0007669"/>
    <property type="project" value="InterPro"/>
</dbReference>
<reference evidence="8" key="1">
    <citation type="journal article" date="2012" name="Nat. Biotechnol.">
        <title>Draft genome sequence of pigeonpea (Cajanus cajan), an orphan legume crop of resource-poor farmers.</title>
        <authorList>
            <person name="Varshney R.K."/>
            <person name="Chen W."/>
            <person name="Li Y."/>
            <person name="Bharti A.K."/>
            <person name="Saxena R.K."/>
            <person name="Schlueter J.A."/>
            <person name="Donoghue M.T."/>
            <person name="Azam S."/>
            <person name="Fan G."/>
            <person name="Whaley A.M."/>
            <person name="Farmer A.D."/>
            <person name="Sheridan J."/>
            <person name="Iwata A."/>
            <person name="Tuteja R."/>
            <person name="Penmetsa R.V."/>
            <person name="Wu W."/>
            <person name="Upadhyaya H.D."/>
            <person name="Yang S.P."/>
            <person name="Shah T."/>
            <person name="Saxena K.B."/>
            <person name="Michael T."/>
            <person name="McCombie W.R."/>
            <person name="Yang B."/>
            <person name="Zhang G."/>
            <person name="Yang H."/>
            <person name="Wang J."/>
            <person name="Spillane C."/>
            <person name="Cook D.R."/>
            <person name="May G.D."/>
            <person name="Xu X."/>
            <person name="Jackson S.A."/>
        </authorList>
    </citation>
    <scope>NUCLEOTIDE SEQUENCE [LARGE SCALE GENOMIC DNA]</scope>
</reference>
<evidence type="ECO:0000259" key="4">
    <source>
        <dbReference type="Pfam" id="PF00931"/>
    </source>
</evidence>
<keyword evidence="1" id="KW-0677">Repeat</keyword>
<dbReference type="SUPFAM" id="SSF52058">
    <property type="entry name" value="L domain-like"/>
    <property type="match status" value="1"/>
</dbReference>
<keyword evidence="3" id="KW-0611">Plant defense</keyword>
<dbReference type="PANTHER" id="PTHR23155:SF1052">
    <property type="entry name" value="DISEASE RESISTANCE PROTEIN RPM1"/>
    <property type="match status" value="1"/>
</dbReference>
<dbReference type="InterPro" id="IPR041118">
    <property type="entry name" value="Rx_N"/>
</dbReference>
<feature type="domain" description="Disease resistance R13L4/SHOC-2-like LRR" evidence="7">
    <location>
        <begin position="552"/>
        <end position="845"/>
    </location>
</feature>
<evidence type="ECO:0000256" key="1">
    <source>
        <dbReference type="ARBA" id="ARBA00022737"/>
    </source>
</evidence>
<dbReference type="InterPro" id="IPR036388">
    <property type="entry name" value="WH-like_DNA-bd_sf"/>
</dbReference>
<keyword evidence="2" id="KW-0547">Nucleotide-binding</keyword>
<dbReference type="Gene3D" id="3.40.50.300">
    <property type="entry name" value="P-loop containing nucleotide triphosphate hydrolases"/>
    <property type="match status" value="1"/>
</dbReference>
<dbReference type="InterPro" id="IPR002182">
    <property type="entry name" value="NB-ARC"/>
</dbReference>
<dbReference type="InterPro" id="IPR032675">
    <property type="entry name" value="LRR_dom_sf"/>
</dbReference>
<dbReference type="FunFam" id="1.10.10.10:FF:000322">
    <property type="entry name" value="Probable disease resistance protein At1g63360"/>
    <property type="match status" value="1"/>
</dbReference>
<dbReference type="Pfam" id="PF18052">
    <property type="entry name" value="Rx_N"/>
    <property type="match status" value="1"/>
</dbReference>
<sequence>MLKDLPKEVADLTDELESFQDFINDADQVAETEQDGGRRDRIKKRVMRLREVAFRVEDLIDEYKVCEEKQPDDLGCAALPCEVVDFIKTLIHRIKVAYEIQEVKSLVPAERNGFKSHFPLEQKPNSSRGNQNVTWHKLRMAPLYTGEAEVVGFDGPKDQLKDWLIKGRLERTVISVVGMGGQGKTTLAKLVFDNKEVFECFDCRAWITVSQSYSVEGLLRDMLQKFGEERMNVSSMDQMSLIDQVRAHLHSKRYVIFFDDVWNKYFWDEIDFALIDSKKGSRILITTRNEEVTEFCKKSSFIQVHKIEPLSEKESLRLFSKKAFEYGSYVYCPEELKYISLEIVRKCKGLPLAIVVIGGLLSQKDKSAFEWRQFSQNLSLELDKNFNFSLAKILSLSFDDLPNSLRSCLLYFGMYPEDYEVKSNRLIMQWIAEGFVKSEGEKTPEEVARQYLVELIHRNLVQVCSFTIDGKPKRCRVHDLLHEMILTRIKDTGFGLYIGEHNDSVSSGIVRRLTIATDSDDLLGSIESSYIRSILFITRKELSEHMVRRIPTKYMSLKVLDFDHAPLSYVPENLGNLIYLKYLSLGYTKIRSLPKSIGKLQNLETLDIDGALVFVMPKEITRLRKLGHLRISRISSFEAVKESLGGLTSLEQIRTMRIDSDGVVIAELGKLKKLRDLSLTHFRRKYRRTLCSSINEMHFLEKLRIGARDTNEVIDLSDVSLHPTLKKLCLSGKLEKFPNWIPKLQNLVKLSLELSFLTSDPLKSLKDMPNLLCLNISHHAYEGESLHFEDGGFQKLKELRLQNLQHLNFISIHREALLCLERLELSELPKLKEVPSGILQLEKLGVVHILNLPNHIMRFFNYGNPKRWIIQSKPI</sequence>
<dbReference type="InterPro" id="IPR027417">
    <property type="entry name" value="P-loop_NTPase"/>
</dbReference>
<proteinExistence type="predicted"/>
<dbReference type="PANTHER" id="PTHR23155">
    <property type="entry name" value="DISEASE RESISTANCE PROTEIN RP"/>
    <property type="match status" value="1"/>
</dbReference>
<feature type="domain" description="NB-ARC" evidence="4">
    <location>
        <begin position="156"/>
        <end position="325"/>
    </location>
</feature>
<evidence type="ECO:0000259" key="6">
    <source>
        <dbReference type="Pfam" id="PF23559"/>
    </source>
</evidence>
<keyword evidence="9" id="KW-1185">Reference proteome</keyword>
<evidence type="ECO:0000256" key="2">
    <source>
        <dbReference type="ARBA" id="ARBA00022741"/>
    </source>
</evidence>
<dbReference type="AlphaFoldDB" id="A0A151QNV8"/>